<gene>
    <name evidence="7" type="ORF">CLV48_10952</name>
</gene>
<feature type="chain" id="PRO_5015112102" evidence="1">
    <location>
        <begin position="21"/>
        <end position="658"/>
    </location>
</feature>
<feature type="domain" description="DUF1587" evidence="3">
    <location>
        <begin position="129"/>
        <end position="192"/>
    </location>
</feature>
<keyword evidence="8" id="KW-1185">Reference proteome</keyword>
<evidence type="ECO:0000259" key="5">
    <source>
        <dbReference type="Pfam" id="PF07631"/>
    </source>
</evidence>
<dbReference type="Pfam" id="PF07626">
    <property type="entry name" value="PSD3"/>
    <property type="match status" value="1"/>
</dbReference>
<dbReference type="Pfam" id="PF07631">
    <property type="entry name" value="PSD4"/>
    <property type="match status" value="1"/>
</dbReference>
<dbReference type="InterPro" id="IPR013039">
    <property type="entry name" value="DUF1588"/>
</dbReference>
<dbReference type="AlphaFoldDB" id="A0A2P8DZD4"/>
<name>A0A2P8DZD4_9BACT</name>
<evidence type="ECO:0000313" key="8">
    <source>
        <dbReference type="Proteomes" id="UP000240708"/>
    </source>
</evidence>
<dbReference type="EMBL" id="PYGF01000009">
    <property type="protein sequence ID" value="PSL02583.1"/>
    <property type="molecule type" value="Genomic_DNA"/>
</dbReference>
<dbReference type="OrthoDB" id="1524066at2"/>
<evidence type="ECO:0000313" key="7">
    <source>
        <dbReference type="EMBL" id="PSL02583.1"/>
    </source>
</evidence>
<accession>A0A2P8DZD4</accession>
<evidence type="ECO:0000256" key="1">
    <source>
        <dbReference type="SAM" id="SignalP"/>
    </source>
</evidence>
<comment type="caution">
    <text evidence="7">The sequence shown here is derived from an EMBL/GenBank/DDBJ whole genome shotgun (WGS) entry which is preliminary data.</text>
</comment>
<evidence type="ECO:0000259" key="2">
    <source>
        <dbReference type="Pfam" id="PF07624"/>
    </source>
</evidence>
<dbReference type="InterPro" id="IPR013043">
    <property type="entry name" value="DUF1595"/>
</dbReference>
<evidence type="ECO:0000259" key="6">
    <source>
        <dbReference type="Pfam" id="PF07637"/>
    </source>
</evidence>
<evidence type="ECO:0000259" key="3">
    <source>
        <dbReference type="Pfam" id="PF07626"/>
    </source>
</evidence>
<feature type="domain" description="DUF1592" evidence="5">
    <location>
        <begin position="310"/>
        <end position="438"/>
    </location>
</feature>
<dbReference type="RefSeq" id="WP_106568140.1">
    <property type="nucleotide sequence ID" value="NZ_PYGF01000009.1"/>
</dbReference>
<dbReference type="InterPro" id="IPR013036">
    <property type="entry name" value="DUF1587"/>
</dbReference>
<organism evidence="7 8">
    <name type="scientific">Cecembia rubra</name>
    <dbReference type="NCBI Taxonomy" id="1485585"/>
    <lineage>
        <taxon>Bacteria</taxon>
        <taxon>Pseudomonadati</taxon>
        <taxon>Bacteroidota</taxon>
        <taxon>Cytophagia</taxon>
        <taxon>Cytophagales</taxon>
        <taxon>Cyclobacteriaceae</taxon>
        <taxon>Cecembia</taxon>
    </lineage>
</organism>
<evidence type="ECO:0000259" key="4">
    <source>
        <dbReference type="Pfam" id="PF07627"/>
    </source>
</evidence>
<reference evidence="7 8" key="1">
    <citation type="submission" date="2018-03" db="EMBL/GenBank/DDBJ databases">
        <title>Genomic Encyclopedia of Archaeal and Bacterial Type Strains, Phase II (KMG-II): from individual species to whole genera.</title>
        <authorList>
            <person name="Goeker M."/>
        </authorList>
    </citation>
    <scope>NUCLEOTIDE SEQUENCE [LARGE SCALE GENOMIC DNA]</scope>
    <source>
        <strain evidence="7 8">DSM 28057</strain>
    </source>
</reference>
<dbReference type="Pfam" id="PF07637">
    <property type="entry name" value="PSD5"/>
    <property type="match status" value="1"/>
</dbReference>
<feature type="domain" description="DUF1595" evidence="6">
    <location>
        <begin position="236"/>
        <end position="299"/>
    </location>
</feature>
<protein>
    <submittedName>
        <fullName evidence="7">Uncharacterized protein DUF1595</fullName>
    </submittedName>
</protein>
<feature type="signal peptide" evidence="1">
    <location>
        <begin position="1"/>
        <end position="20"/>
    </location>
</feature>
<keyword evidence="1" id="KW-0732">Signal</keyword>
<dbReference type="InterPro" id="IPR013042">
    <property type="entry name" value="DUF1592"/>
</dbReference>
<feature type="domain" description="DUF1585" evidence="2">
    <location>
        <begin position="568"/>
        <end position="641"/>
    </location>
</feature>
<dbReference type="InterPro" id="IPR011478">
    <property type="entry name" value="DUF1585"/>
</dbReference>
<dbReference type="Pfam" id="PF07627">
    <property type="entry name" value="PSCyt3"/>
    <property type="match status" value="1"/>
</dbReference>
<proteinExistence type="predicted"/>
<feature type="domain" description="DUF1588" evidence="4">
    <location>
        <begin position="456"/>
        <end position="554"/>
    </location>
</feature>
<dbReference type="Proteomes" id="UP000240708">
    <property type="component" value="Unassembled WGS sequence"/>
</dbReference>
<sequence>MKLILLCLTLFFLASNTITGAVVEESDDDYIGTLMPLAEKHCFSCHHDTKRSGGLSIKSYFMGINDFESRIARGGKVWTNIIQTVKSGEMPPAGEPFMSHAEREAFINSVNAILLKSLTSNDPGRVVIRRLSHTEYEHTIYGLVGIRFDAKSKFPSDGSGGAGFDNFPNTLFITPLKMERYYDAAEEILDLAYQNSETWKKIVPNPFFENIFQRFANWLKRLFSGEDYVEKHLLAAEDVIIPFTSNAFRRFLTPEEKQTYLGLYKEVYEGTSGKEKFNLAIKETLKAVLVSPNFLYRYEEEQPIDHAYPLSNFELASRISFFLWSTFPDKELFEAAYREDLHDPGVLKKQVKRMLRDEKAKQFSESFATQWFGISRFREDITADPERYPEMIPSLKSAMYQELVEFFHHVLTESKNFLDLIDSDYTFLNEELAQHYGIKGIKGSDFQKVNLNCSTRGGILGMASILTSTSLPIRTSPVLRGKWVLEEILGTPAPPPPPDAGDLPEEAAADPNASIRTLLTVHRSKPACITCHQKMDPIGFGLENYDAIGRWRDSYGQDKIVAWDTLPSGEIFNGPGELKKILTNKKDLFARTISEKTFTYAIGRNVEFKDELYIQSLVKNLLDHNFNTEEFIIALVTSYPFRYKVNDGAEKFKMLAKN</sequence>
<dbReference type="Pfam" id="PF07624">
    <property type="entry name" value="PSD2"/>
    <property type="match status" value="1"/>
</dbReference>